<protein>
    <submittedName>
        <fullName evidence="3">Type I restriction-modification system restriction subunit</fullName>
        <ecNumber evidence="3">3.1.21.3</ecNumber>
    </submittedName>
</protein>
<dbReference type="InterPro" id="IPR001650">
    <property type="entry name" value="Helicase_C-like"/>
</dbReference>
<dbReference type="SMART" id="SM00487">
    <property type="entry name" value="DEXDc"/>
    <property type="match status" value="1"/>
</dbReference>
<feature type="compositionally biased region" description="Acidic residues" evidence="1">
    <location>
        <begin position="582"/>
        <end position="594"/>
    </location>
</feature>
<dbReference type="PANTHER" id="PTHR47396">
    <property type="entry name" value="TYPE I RESTRICTION ENZYME ECOKI R PROTEIN"/>
    <property type="match status" value="1"/>
</dbReference>
<dbReference type="NCBIfam" id="NF046051">
    <property type="entry name" value="restrict_EcoAI"/>
    <property type="match status" value="1"/>
</dbReference>
<proteinExistence type="predicted"/>
<dbReference type="InterPro" id="IPR027417">
    <property type="entry name" value="P-loop_NTPase"/>
</dbReference>
<evidence type="ECO:0000256" key="1">
    <source>
        <dbReference type="SAM" id="MobiDB-lite"/>
    </source>
</evidence>
<dbReference type="CDD" id="cd18799">
    <property type="entry name" value="SF2_C_EcoAI-like"/>
    <property type="match status" value="1"/>
</dbReference>
<geneLocation type="plasmid" evidence="3">
    <name>p3-AD2</name>
</geneLocation>
<dbReference type="Pfam" id="PF00271">
    <property type="entry name" value="Helicase_C"/>
    <property type="match status" value="1"/>
</dbReference>
<evidence type="ECO:0000313" key="3">
    <source>
        <dbReference type="EMBL" id="AWV20018.1"/>
    </source>
</evidence>
<dbReference type="REBASE" id="371429">
    <property type="entry name" value="RmuAD2ORF5505P"/>
</dbReference>
<feature type="domain" description="Helicase ATP-binding" evidence="2">
    <location>
        <begin position="179"/>
        <end position="361"/>
    </location>
</feature>
<dbReference type="PANTHER" id="PTHR47396:SF1">
    <property type="entry name" value="ATP-DEPENDENT HELICASE IRC3-RELATED"/>
    <property type="match status" value="1"/>
</dbReference>
<accession>A0A4Y1MPX9</accession>
<dbReference type="PROSITE" id="PS51192">
    <property type="entry name" value="HELICASE_ATP_BIND_1"/>
    <property type="match status" value="1"/>
</dbReference>
<dbReference type="Pfam" id="PF04851">
    <property type="entry name" value="ResIII"/>
    <property type="match status" value="1"/>
</dbReference>
<dbReference type="Gene3D" id="3.90.1570.30">
    <property type="match status" value="1"/>
</dbReference>
<dbReference type="GO" id="GO:0005524">
    <property type="term" value="F:ATP binding"/>
    <property type="evidence" value="ECO:0007669"/>
    <property type="project" value="UniProtKB-KW"/>
</dbReference>
<dbReference type="InterPro" id="IPR006935">
    <property type="entry name" value="Helicase/UvrB_N"/>
</dbReference>
<dbReference type="CDD" id="cd18032">
    <property type="entry name" value="DEXHc_RE_I_III_res"/>
    <property type="match status" value="1"/>
</dbReference>
<evidence type="ECO:0000259" key="2">
    <source>
        <dbReference type="PROSITE" id="PS51192"/>
    </source>
</evidence>
<dbReference type="SUPFAM" id="SSF52540">
    <property type="entry name" value="P-loop containing nucleoside triphosphate hydrolases"/>
    <property type="match status" value="1"/>
</dbReference>
<dbReference type="EMBL" id="CP025184">
    <property type="protein sequence ID" value="AWV20018.1"/>
    <property type="molecule type" value="Genomic_DNA"/>
</dbReference>
<dbReference type="Gene3D" id="3.40.50.300">
    <property type="entry name" value="P-loop containing nucleotide triphosphate hydrolases"/>
    <property type="match status" value="2"/>
</dbReference>
<dbReference type="InterPro" id="IPR013670">
    <property type="entry name" value="EcoEI_R_C_dom"/>
</dbReference>
<dbReference type="GO" id="GO:0003677">
    <property type="term" value="F:DNA binding"/>
    <property type="evidence" value="ECO:0007669"/>
    <property type="project" value="UniProtKB-KW"/>
</dbReference>
<reference evidence="3" key="1">
    <citation type="submission" date="2017-12" db="EMBL/GenBank/DDBJ databases">
        <authorList>
            <person name="Martens C."/>
            <person name="Dahlstrom E."/>
            <person name="Barbian K."/>
            <person name="Sykora L."/>
            <person name="Ricklefs S."/>
            <person name="Bruno D."/>
            <person name="Anzick I."/>
            <person name="Myles I."/>
            <person name="Datta S.K."/>
        </authorList>
    </citation>
    <scope>NUCLEOTIDE SEQUENCE</scope>
    <source>
        <strain evidence="3">AD2</strain>
        <plasmid evidence="3">p3-AD2</plasmid>
    </source>
</reference>
<dbReference type="GO" id="GO:0005829">
    <property type="term" value="C:cytosol"/>
    <property type="evidence" value="ECO:0007669"/>
    <property type="project" value="TreeGrafter"/>
</dbReference>
<dbReference type="GO" id="GO:0009307">
    <property type="term" value="P:DNA restriction-modification system"/>
    <property type="evidence" value="ECO:0007669"/>
    <property type="project" value="UniProtKB-KW"/>
</dbReference>
<dbReference type="RefSeq" id="WP_397540351.1">
    <property type="nucleotide sequence ID" value="NZ_CP025184.1"/>
</dbReference>
<dbReference type="InterPro" id="IPR014001">
    <property type="entry name" value="Helicase_ATP-bd"/>
</dbReference>
<keyword evidence="3" id="KW-0614">Plasmid</keyword>
<dbReference type="EC" id="3.1.21.3" evidence="3"/>
<dbReference type="InterPro" id="IPR050742">
    <property type="entry name" value="Helicase_Restrict-Modif_Enz"/>
</dbReference>
<organism evidence="3">
    <name type="scientific">Roseomonas mucosa</name>
    <dbReference type="NCBI Taxonomy" id="207340"/>
    <lineage>
        <taxon>Bacteria</taxon>
        <taxon>Pseudomonadati</taxon>
        <taxon>Pseudomonadota</taxon>
        <taxon>Alphaproteobacteria</taxon>
        <taxon>Acetobacterales</taxon>
        <taxon>Roseomonadaceae</taxon>
        <taxon>Roseomonas</taxon>
    </lineage>
</organism>
<dbReference type="Pfam" id="PF08463">
    <property type="entry name" value="EcoEI_R_C"/>
    <property type="match status" value="1"/>
</dbReference>
<dbReference type="Pfam" id="PF04313">
    <property type="entry name" value="HSDR_N"/>
    <property type="match status" value="1"/>
</dbReference>
<gene>
    <name evidence="3" type="ORF">RADP37_05506</name>
</gene>
<feature type="region of interest" description="Disordered" evidence="1">
    <location>
        <begin position="566"/>
        <end position="632"/>
    </location>
</feature>
<sequence>MDKRQLSERDICSKFITPAVIAAGWDPMLQIREEVSFTKGRIIVRGKLVTRGKGKRADYILYYKPNIPLALIEAKENSRSVGDGIQQGLDYAETLDIPFVFSSNGDGFVFHDRTGTGAVKEETLPLSAFPSPDALWARYRAWKGLTPEAEAVVLQDYYDDGSGKAPRYYQVNAVNAAIEAIAAGRDRILLVMATGTGKTYTAFQIIWRLWKAGRKKRILFLADRNVLIDQTMVNDFRPFGAAMAKLSTNSKTIERSDGTKVDITTAIDRKRRIDTAYEIYLGLYQAITGPEERQKLFREFSPGFFDLIVIDECHRGSAAEDSAWREILEYFSEATQVGLTATPKETRYVSNINYFGDPVYSYSLRQGIRDGFLAPYKVIKIHIDRDIEGYRPQAGAIDRDGNEIEDRVYNQRDFDRTLVLDDRTKLVAAKVTAFLKESGDRFQKTIVFCVDEEHAARMRQALINENKDLCDKNGRYVMRITGSDTEGQAQLGNFIDPESRYPVIVTTSRLLSTGVDAQTCRLIVIDRAIGSMTEFKQIVGRGTRVHEDARKFYFTLMDFRGATNHFADPEFDGEPVQIYQPEGDDPITPPEDEPPVSPDGEPMPAEPTDEETVVDGGEREDTGPGGGGRQRKVYVDGVKATIVAERVEYLDEHGRLITESLRDFTKKALQQRFVSLDAFLSRWKEAERKQAVIEELEGEGLPLDPLMEEVGKELDPFDLICHVAFDRPPLTRRERAANVRKRDIFTKYGPQARAVLDALLAKYSDEGVLNLEDPKVLQIPPFNRMGTPMQLIKQFGTRADFEQAVHQMQAALYEESA</sequence>
<dbReference type="AlphaFoldDB" id="A0A4Y1MPX9"/>
<dbReference type="GO" id="GO:0009035">
    <property type="term" value="F:type I site-specific deoxyribonuclease activity"/>
    <property type="evidence" value="ECO:0007669"/>
    <property type="project" value="UniProtKB-EC"/>
</dbReference>
<dbReference type="InterPro" id="IPR007409">
    <property type="entry name" value="Restrct_endonuc_type1_HsdR_N"/>
</dbReference>
<name>A0A4Y1MPX9_9PROT</name>
<keyword evidence="3" id="KW-0378">Hydrolase</keyword>